<evidence type="ECO:0000256" key="3">
    <source>
        <dbReference type="ARBA" id="ARBA00016672"/>
    </source>
</evidence>
<dbReference type="PANTHER" id="PTHR15561:SF0">
    <property type="entry name" value="DNA-DIRECTED RNA POLYMERASE III SUBUNIT RPC9"/>
    <property type="match status" value="1"/>
</dbReference>
<sequence>MKVLMSFEASLTNYEVYEVLQDRRRERTISSANHSESSWMNHKVQKLLSKSYFLERKFTNHIVQNVLTRIKEERFNLTSNEILQLLNHWPTALVDYHLLIDDCAGRFQQDDIDRLSTILRQAAEGINEKDQTSIGISL</sequence>
<evidence type="ECO:0000313" key="9">
    <source>
        <dbReference type="Proteomes" id="UP000053237"/>
    </source>
</evidence>
<dbReference type="InterPro" id="IPR005574">
    <property type="entry name" value="Rpb4/RPC9"/>
</dbReference>
<protein>
    <recommendedName>
        <fullName evidence="3">DNA-directed RNA polymerase III subunit RPC9</fullName>
    </recommendedName>
</protein>
<dbReference type="InterPro" id="IPR006590">
    <property type="entry name" value="RNA_pol_Rpb4/RPC9_core"/>
</dbReference>
<dbReference type="AlphaFoldDB" id="A0A024GQ03"/>
<dbReference type="SUPFAM" id="SSF47819">
    <property type="entry name" value="HRDC-like"/>
    <property type="match status" value="1"/>
</dbReference>
<gene>
    <name evidence="8" type="ORF">BN9_094930</name>
</gene>
<dbReference type="InterPro" id="IPR010997">
    <property type="entry name" value="HRDC-like_sf"/>
</dbReference>
<evidence type="ECO:0000313" key="8">
    <source>
        <dbReference type="EMBL" id="CCI48409.1"/>
    </source>
</evidence>
<proteinExistence type="inferred from homology"/>
<keyword evidence="5" id="KW-0804">Transcription</keyword>
<evidence type="ECO:0000256" key="2">
    <source>
        <dbReference type="ARBA" id="ARBA00006898"/>
    </source>
</evidence>
<dbReference type="Proteomes" id="UP000053237">
    <property type="component" value="Unassembled WGS sequence"/>
</dbReference>
<keyword evidence="6" id="KW-0539">Nucleus</keyword>
<dbReference type="GO" id="GO:0006384">
    <property type="term" value="P:transcription initiation at RNA polymerase III promoter"/>
    <property type="evidence" value="ECO:0007669"/>
    <property type="project" value="InterPro"/>
</dbReference>
<keyword evidence="4" id="KW-0240">DNA-directed RNA polymerase</keyword>
<dbReference type="InParanoid" id="A0A024GQ03"/>
<dbReference type="PANTHER" id="PTHR15561">
    <property type="entry name" value="CALCITONIN GENE-RELATED PEPTIDE-RECEPTOR COMPONENT PROTEIN"/>
    <property type="match status" value="1"/>
</dbReference>
<dbReference type="OrthoDB" id="1746530at2759"/>
<dbReference type="Gene3D" id="1.20.1250.40">
    <property type="match status" value="1"/>
</dbReference>
<reference evidence="8 9" key="1">
    <citation type="submission" date="2012-05" db="EMBL/GenBank/DDBJ databases">
        <title>Recombination and specialization in a pathogen metapopulation.</title>
        <authorList>
            <person name="Gardiner A."/>
            <person name="Kemen E."/>
            <person name="Schultz-Larsen T."/>
            <person name="MacLean D."/>
            <person name="Van Oosterhout C."/>
            <person name="Jones J.D.G."/>
        </authorList>
    </citation>
    <scope>NUCLEOTIDE SEQUENCE [LARGE SCALE GENOMIC DNA]</scope>
    <source>
        <strain evidence="8 9">Ac Nc2</strain>
    </source>
</reference>
<feature type="domain" description="RNA polymerase Rpb4/RPC9 core" evidence="7">
    <location>
        <begin position="1"/>
        <end position="122"/>
    </location>
</feature>
<evidence type="ECO:0000259" key="7">
    <source>
        <dbReference type="SMART" id="SM00657"/>
    </source>
</evidence>
<dbReference type="STRING" id="65357.A0A024GQ03"/>
<comment type="subcellular location">
    <subcellularLocation>
        <location evidence="1">Nucleus</location>
    </subcellularLocation>
</comment>
<comment type="caution">
    <text evidence="8">The sequence shown here is derived from an EMBL/GenBank/DDBJ whole genome shotgun (WGS) entry which is preliminary data.</text>
</comment>
<name>A0A024GQ03_9STRA</name>
<comment type="similarity">
    <text evidence="2">Belongs to the eukaryotic RPC9 RNA polymerase subunit family.</text>
</comment>
<evidence type="ECO:0000256" key="4">
    <source>
        <dbReference type="ARBA" id="ARBA00022478"/>
    </source>
</evidence>
<keyword evidence="9" id="KW-1185">Reference proteome</keyword>
<dbReference type="GO" id="GO:0000166">
    <property type="term" value="F:nucleotide binding"/>
    <property type="evidence" value="ECO:0007669"/>
    <property type="project" value="InterPro"/>
</dbReference>
<dbReference type="EMBL" id="CAIX01000222">
    <property type="protein sequence ID" value="CCI48409.1"/>
    <property type="molecule type" value="Genomic_DNA"/>
</dbReference>
<evidence type="ECO:0000256" key="5">
    <source>
        <dbReference type="ARBA" id="ARBA00023163"/>
    </source>
</evidence>
<dbReference type="InterPro" id="IPR038846">
    <property type="entry name" value="RPC9"/>
</dbReference>
<dbReference type="Pfam" id="PF03874">
    <property type="entry name" value="RNA_pol_Rpb4"/>
    <property type="match status" value="1"/>
</dbReference>
<dbReference type="GO" id="GO:0005666">
    <property type="term" value="C:RNA polymerase III complex"/>
    <property type="evidence" value="ECO:0007669"/>
    <property type="project" value="InterPro"/>
</dbReference>
<accession>A0A024GQ03</accession>
<organism evidence="8 9">
    <name type="scientific">Albugo candida</name>
    <dbReference type="NCBI Taxonomy" id="65357"/>
    <lineage>
        <taxon>Eukaryota</taxon>
        <taxon>Sar</taxon>
        <taxon>Stramenopiles</taxon>
        <taxon>Oomycota</taxon>
        <taxon>Peronosporomycetes</taxon>
        <taxon>Albuginales</taxon>
        <taxon>Albuginaceae</taxon>
        <taxon>Albugo</taxon>
    </lineage>
</organism>
<dbReference type="SMART" id="SM00657">
    <property type="entry name" value="RPOL4c"/>
    <property type="match status" value="1"/>
</dbReference>
<evidence type="ECO:0000256" key="1">
    <source>
        <dbReference type="ARBA" id="ARBA00004123"/>
    </source>
</evidence>
<evidence type="ECO:0000256" key="6">
    <source>
        <dbReference type="ARBA" id="ARBA00023242"/>
    </source>
</evidence>
<dbReference type="InterPro" id="IPR038324">
    <property type="entry name" value="Rpb4/RPC9_sf"/>
</dbReference>